<proteinExistence type="predicted"/>
<feature type="domain" description="Reverse transcriptase Ty1/copia-type" evidence="3">
    <location>
        <begin position="583"/>
        <end position="688"/>
    </location>
</feature>
<feature type="compositionally biased region" description="Acidic residues" evidence="1">
    <location>
        <begin position="1229"/>
        <end position="1240"/>
    </location>
</feature>
<dbReference type="Pfam" id="PF07727">
    <property type="entry name" value="RVT_2"/>
    <property type="match status" value="1"/>
</dbReference>
<dbReference type="EMBL" id="BKCJ010002591">
    <property type="protein sequence ID" value="GEU49626.1"/>
    <property type="molecule type" value="Genomic_DNA"/>
</dbReference>
<feature type="compositionally biased region" description="Basic and acidic residues" evidence="1">
    <location>
        <begin position="1204"/>
        <end position="1224"/>
    </location>
</feature>
<feature type="signal peptide" evidence="2">
    <location>
        <begin position="1"/>
        <end position="22"/>
    </location>
</feature>
<dbReference type="InterPro" id="IPR013103">
    <property type="entry name" value="RVT_2"/>
</dbReference>
<comment type="caution">
    <text evidence="4">The sequence shown here is derived from an EMBL/GenBank/DDBJ whole genome shotgun (WGS) entry which is preliminary data.</text>
</comment>
<evidence type="ECO:0000256" key="2">
    <source>
        <dbReference type="SAM" id="SignalP"/>
    </source>
</evidence>
<sequence length="1943" mass="221400">MLLIKLMIWMHMTLIVMNSTLPKLLLMANLSHYGSDALVEVYNPDNVDTNLINQAVHAMSSSKQSNVNFVNSSDPTLSNRPTIVKVPKELLTFSMVNTSLKKLKDHLAGFDVVVKERTTTTSITEGTWGFEHTKSCFKDEIIPFVKALKDLFNSFDQYLVDELSEVQNVFHQMEHAVEQHRLKKFFNKTSVSNQSAPSFDHYFELNELKAQSQEKYTFISKLKERIKSLSGHIKEDKIKKKLEEIKTINIELDHRVSKLIAENEHLKQTSLKYALRKLKGKALVDDAVTSRSIDPEMLNHSTLNANSKLICVKCNGCMLSDNHDLRILNVVTARVKSKSVKKNSKRKVWKPTGKMFTNNGYTWRPTGWTFTIVGNVCPLNRITTTSEVPLRKPIALKSDTPKPMGSTLSNVPSSSLDECRLSKLFSEAVAIACYTQNRSIICLRHDETPLVHDKPPDLLFFHVFGALCYPTNNSENLNFDELKAMAFKESSSGPALHEMAPAIISSGLVPNPPPSTLFVPPLRTDWDMLFQPLVNELLTPPPSFDHPSPEVITAIAKVVALEPAGSTGLPSTTTVDQDAPSPIWELVPRPDKVMVITLKWIYKVKLVELGGILKNKARLVARDYRQEDEIYFEESFTPVARLEAIRIFLVFVAHMNMVVYQMDVKTRFLNGNLWEEVYVSQPDGLWIQITSITCTRDGKELLLVQIYVDDIIFAASTPELLDTPMVEKSKLGEDKEGKTVDSSHNRDMIGTLLYLTASRPELQFDSSNRPDLRFAICMCTWYQARPTENYLHAVKKIFQYLRGTVNRGLWYPKDSSIALTAFADADHAGYQDTRRSTSRSMEFLGDRLVSRSSKRSKHIDIRFHFIKEHVENGVIELYFINTEYQLSYIFTKALGRERIEFLINKLGMQNFTSEILKQLADEFEEDMFQICPKVTGQKLSNPPFKEEIHAFMSDLGYPGNIKTLSEVKVEILPQPWRTFETIINKCLSVNQIKNKVSKRNKDMYYPRFTKIISNHFMSQDKSIPKRNKVDWHMASDDPILTTMRFIPQHEVVQKYSAILPDNLTNQSMKESEAYKTYYDFATGKAIPKQKYVHRFVKEKNEQAPKASFGKRIKSDAKVAKSGKKKQMAEGLETLSEIVLTGVTLGVPDVPTYESDDEKISWKSSNDEDDDDESSVSKHKDDDDQEDDDDQDNDDDQGDDDGWTDLDKDGDDFVHPKLSADKEIHGVNVEGDDLDGEDTNVEDEGDELYREVNVNLEGRDIEMTDAQQTNVQTTQVIEDTHVIITQVNPKGQQQSSFVSSGFVSNLLNPSPDIGIDSIFNLNTETTSLVDVPVSTIAELPLFSETTLPLPPTPLITHLQQTPVPTPATIPSSSLQDLPNFSSLFGFDHTLKALEYDFLEFKQTNQFAEAVSLILGIVDSYLANKMNEAIKTAVCLQSDRLRDKAQAENKDFNNKLDDNINKIIKDQVKEKVKAQVSKILSKIKKTVNEQLEAEVQTRSSNESKTSHAVEANLSELELNKILIDKIETKPSSLDRDWNKTLPDAYGPIQPWLSSLAQMEDPRESFNEPMDTSLDFTTFVMNQLKVDTLTPELLDGPTFELMKGSCKSLVELEYFLEEVYKATANQLDWNNPEGQQYPYDMRMSLPLIPNSRGCQVIPFAYFINNDIEYLSSGVSSRKYATSVTKTKAADYRHIKWIEDFVPNTMQSQVPVSYVKYALWGIQMKYMPQTIWRQSDRDKAGAMIQEIDKQLTTRRIMRSLEKIKNVDYVYLLWEDLVHQIENKVSKRNKDMYYLRFTKIIINQFMSQDKSIPRRNKVDWHMASDDPILTIMRFIPQHEVIQKYGAILLDNLTNQSMKEFEAYKTYYAFATGKAIPKPKYVRRIIKEKTEQAPKTSFSKRIKSAAKLTISGKKRKIAEGLETLSKIALSDAEQMKLAIEKSKTQLHSS</sequence>
<reference evidence="4" key="1">
    <citation type="journal article" date="2019" name="Sci. Rep.">
        <title>Draft genome of Tanacetum cinerariifolium, the natural source of mosquito coil.</title>
        <authorList>
            <person name="Yamashiro T."/>
            <person name="Shiraishi A."/>
            <person name="Satake H."/>
            <person name="Nakayama K."/>
        </authorList>
    </citation>
    <scope>NUCLEOTIDE SEQUENCE</scope>
</reference>
<evidence type="ECO:0000313" key="4">
    <source>
        <dbReference type="EMBL" id="GEU49626.1"/>
    </source>
</evidence>
<dbReference type="CDD" id="cd09272">
    <property type="entry name" value="RNase_HI_RT_Ty1"/>
    <property type="match status" value="1"/>
</dbReference>
<feature type="compositionally biased region" description="Acidic residues" evidence="1">
    <location>
        <begin position="1182"/>
        <end position="1203"/>
    </location>
</feature>
<dbReference type="PANTHER" id="PTHR11439">
    <property type="entry name" value="GAG-POL-RELATED RETROTRANSPOSON"/>
    <property type="match status" value="1"/>
</dbReference>
<feature type="region of interest" description="Disordered" evidence="1">
    <location>
        <begin position="1102"/>
        <end position="1126"/>
    </location>
</feature>
<organism evidence="4">
    <name type="scientific">Tanacetum cinerariifolium</name>
    <name type="common">Dalmatian daisy</name>
    <name type="synonym">Chrysanthemum cinerariifolium</name>
    <dbReference type="NCBI Taxonomy" id="118510"/>
    <lineage>
        <taxon>Eukaryota</taxon>
        <taxon>Viridiplantae</taxon>
        <taxon>Streptophyta</taxon>
        <taxon>Embryophyta</taxon>
        <taxon>Tracheophyta</taxon>
        <taxon>Spermatophyta</taxon>
        <taxon>Magnoliopsida</taxon>
        <taxon>eudicotyledons</taxon>
        <taxon>Gunneridae</taxon>
        <taxon>Pentapetalae</taxon>
        <taxon>asterids</taxon>
        <taxon>campanulids</taxon>
        <taxon>Asterales</taxon>
        <taxon>Asteraceae</taxon>
        <taxon>Asteroideae</taxon>
        <taxon>Anthemideae</taxon>
        <taxon>Anthemidinae</taxon>
        <taxon>Tanacetum</taxon>
    </lineage>
</organism>
<evidence type="ECO:0000256" key="1">
    <source>
        <dbReference type="SAM" id="MobiDB-lite"/>
    </source>
</evidence>
<feature type="region of interest" description="Disordered" evidence="1">
    <location>
        <begin position="1146"/>
        <end position="1240"/>
    </location>
</feature>
<dbReference type="PANTHER" id="PTHR11439:SF509">
    <property type="entry name" value="RNA-DIRECTED DNA POLYMERASE"/>
    <property type="match status" value="1"/>
</dbReference>
<evidence type="ECO:0000259" key="3">
    <source>
        <dbReference type="Pfam" id="PF07727"/>
    </source>
</evidence>
<keyword evidence="2" id="KW-0732">Signal</keyword>
<feature type="chain" id="PRO_5026662393" description="Reverse transcriptase Ty1/copia-type domain-containing protein" evidence="2">
    <location>
        <begin position="23"/>
        <end position="1943"/>
    </location>
</feature>
<name>A0A6L2KJU9_TANCI</name>
<protein>
    <recommendedName>
        <fullName evidence="3">Reverse transcriptase Ty1/copia-type domain-containing protein</fullName>
    </recommendedName>
</protein>
<gene>
    <name evidence="4" type="ORF">Tci_021604</name>
</gene>
<accession>A0A6L2KJU9</accession>